<evidence type="ECO:0000313" key="2">
    <source>
        <dbReference type="Proteomes" id="UP001175000"/>
    </source>
</evidence>
<dbReference type="SUPFAM" id="SSF109854">
    <property type="entry name" value="DinB/YfiT-like putative metalloenzymes"/>
    <property type="match status" value="1"/>
</dbReference>
<dbReference type="PANTHER" id="PTHR36922">
    <property type="entry name" value="BLL2446 PROTEIN"/>
    <property type="match status" value="1"/>
</dbReference>
<dbReference type="EMBL" id="JAULSU010000003">
    <property type="protein sequence ID" value="KAK0622308.1"/>
    <property type="molecule type" value="Genomic_DNA"/>
</dbReference>
<organism evidence="1 2">
    <name type="scientific">Immersiella caudata</name>
    <dbReference type="NCBI Taxonomy" id="314043"/>
    <lineage>
        <taxon>Eukaryota</taxon>
        <taxon>Fungi</taxon>
        <taxon>Dikarya</taxon>
        <taxon>Ascomycota</taxon>
        <taxon>Pezizomycotina</taxon>
        <taxon>Sordariomycetes</taxon>
        <taxon>Sordariomycetidae</taxon>
        <taxon>Sordariales</taxon>
        <taxon>Lasiosphaeriaceae</taxon>
        <taxon>Immersiella</taxon>
    </lineage>
</organism>
<keyword evidence="2" id="KW-1185">Reference proteome</keyword>
<protein>
    <submittedName>
        <fullName evidence="1">Uncharacterized protein</fullName>
    </submittedName>
</protein>
<comment type="caution">
    <text evidence="1">The sequence shown here is derived from an EMBL/GenBank/DDBJ whole genome shotgun (WGS) entry which is preliminary data.</text>
</comment>
<gene>
    <name evidence="1" type="ORF">B0T14DRAFT_535618</name>
</gene>
<dbReference type="PANTHER" id="PTHR36922:SF1">
    <property type="entry name" value="DUF1993 DOMAIN-CONTAINING PROTEIN"/>
    <property type="match status" value="1"/>
</dbReference>
<dbReference type="InterPro" id="IPR018531">
    <property type="entry name" value="DUF1993"/>
</dbReference>
<dbReference type="AlphaFoldDB" id="A0AA39WVD0"/>
<dbReference type="Proteomes" id="UP001175000">
    <property type="component" value="Unassembled WGS sequence"/>
</dbReference>
<proteinExistence type="predicted"/>
<sequence length="180" mass="20079">MATINISSHVATTFTKGLNTLLHILDAAEAHAKKTGADVNNDYLPARLIEDQRPLSFQIQNATKNVKAHLDRLSGSDAAPWEDTEKTWEEFRSRIAKAKKYIEGVDLSVIDKRLEEGVKVDHPFGATALHIAAKDSVLGHGIPNFYFHLATAYSILRSKGVPVGKKDWILEFFRPEVEFP</sequence>
<dbReference type="Pfam" id="PF09351">
    <property type="entry name" value="DUF1993"/>
    <property type="match status" value="1"/>
</dbReference>
<evidence type="ECO:0000313" key="1">
    <source>
        <dbReference type="EMBL" id="KAK0622308.1"/>
    </source>
</evidence>
<accession>A0AA39WVD0</accession>
<dbReference type="Gene3D" id="1.20.120.450">
    <property type="entry name" value="dinb family like domain"/>
    <property type="match status" value="1"/>
</dbReference>
<name>A0AA39WVD0_9PEZI</name>
<dbReference type="InterPro" id="IPR034660">
    <property type="entry name" value="DinB/YfiT-like"/>
</dbReference>
<reference evidence="1" key="1">
    <citation type="submission" date="2023-06" db="EMBL/GenBank/DDBJ databases">
        <title>Genome-scale phylogeny and comparative genomics of the fungal order Sordariales.</title>
        <authorList>
            <consortium name="Lawrence Berkeley National Laboratory"/>
            <person name="Hensen N."/>
            <person name="Bonometti L."/>
            <person name="Westerberg I."/>
            <person name="Brannstrom I.O."/>
            <person name="Guillou S."/>
            <person name="Cros-Aarteil S."/>
            <person name="Calhoun S."/>
            <person name="Haridas S."/>
            <person name="Kuo A."/>
            <person name="Mondo S."/>
            <person name="Pangilinan J."/>
            <person name="Riley R."/>
            <person name="Labutti K."/>
            <person name="Andreopoulos B."/>
            <person name="Lipzen A."/>
            <person name="Chen C."/>
            <person name="Yanf M."/>
            <person name="Daum C."/>
            <person name="Ng V."/>
            <person name="Clum A."/>
            <person name="Steindorff A."/>
            <person name="Ohm R."/>
            <person name="Martin F."/>
            <person name="Silar P."/>
            <person name="Natvig D."/>
            <person name="Lalanne C."/>
            <person name="Gautier V."/>
            <person name="Ament-Velasquez S.L."/>
            <person name="Kruys A."/>
            <person name="Hutchinson M.I."/>
            <person name="Powell A.J."/>
            <person name="Barry K."/>
            <person name="Miller A.N."/>
            <person name="Grigoriev I.V."/>
            <person name="Debuchy R."/>
            <person name="Gladieux P."/>
            <person name="Thoren M.H."/>
            <person name="Johannesson H."/>
        </authorList>
    </citation>
    <scope>NUCLEOTIDE SEQUENCE</scope>
    <source>
        <strain evidence="1">CBS 606.72</strain>
    </source>
</reference>